<dbReference type="EMBL" id="CADEAL010004452">
    <property type="protein sequence ID" value="CAB1459923.1"/>
    <property type="molecule type" value="Genomic_DNA"/>
</dbReference>
<gene>
    <name evidence="2" type="ORF">PLEPLA_LOCUS47760</name>
</gene>
<protein>
    <submittedName>
        <fullName evidence="2">Uncharacterized protein</fullName>
    </submittedName>
</protein>
<comment type="caution">
    <text evidence="2">The sequence shown here is derived from an EMBL/GenBank/DDBJ whole genome shotgun (WGS) entry which is preliminary data.</text>
</comment>
<sequence length="161" mass="17663">MATDWVYWAALMCEWCSVGGRHPVLLNSSVHFTKPRCGAVPAAESKANYRKKYKDEKNKFKPSPGKRLPGKPAIFLLISGSVLVDSSSSTVVLQVHVAGQSPGGTRRQTGERDGNLLEEVKSGSAQPPGRGEHRCCSSPGEFPVHITERRHQKTLSLRRGR</sequence>
<keyword evidence="3" id="KW-1185">Reference proteome</keyword>
<dbReference type="Proteomes" id="UP001153269">
    <property type="component" value="Unassembled WGS sequence"/>
</dbReference>
<name>A0A9N7W2U2_PLEPL</name>
<proteinExistence type="predicted"/>
<dbReference type="AlphaFoldDB" id="A0A9N7W2U2"/>
<feature type="region of interest" description="Disordered" evidence="1">
    <location>
        <begin position="120"/>
        <end position="142"/>
    </location>
</feature>
<evidence type="ECO:0000313" key="2">
    <source>
        <dbReference type="EMBL" id="CAB1459923.1"/>
    </source>
</evidence>
<accession>A0A9N7W2U2</accession>
<organism evidence="2 3">
    <name type="scientific">Pleuronectes platessa</name>
    <name type="common">European plaice</name>
    <dbReference type="NCBI Taxonomy" id="8262"/>
    <lineage>
        <taxon>Eukaryota</taxon>
        <taxon>Metazoa</taxon>
        <taxon>Chordata</taxon>
        <taxon>Craniata</taxon>
        <taxon>Vertebrata</taxon>
        <taxon>Euteleostomi</taxon>
        <taxon>Actinopterygii</taxon>
        <taxon>Neopterygii</taxon>
        <taxon>Teleostei</taxon>
        <taxon>Neoteleostei</taxon>
        <taxon>Acanthomorphata</taxon>
        <taxon>Carangaria</taxon>
        <taxon>Pleuronectiformes</taxon>
        <taxon>Pleuronectoidei</taxon>
        <taxon>Pleuronectidae</taxon>
        <taxon>Pleuronectes</taxon>
    </lineage>
</organism>
<evidence type="ECO:0000313" key="3">
    <source>
        <dbReference type="Proteomes" id="UP001153269"/>
    </source>
</evidence>
<evidence type="ECO:0000256" key="1">
    <source>
        <dbReference type="SAM" id="MobiDB-lite"/>
    </source>
</evidence>
<reference evidence="2" key="1">
    <citation type="submission" date="2020-03" db="EMBL/GenBank/DDBJ databases">
        <authorList>
            <person name="Weist P."/>
        </authorList>
    </citation>
    <scope>NUCLEOTIDE SEQUENCE</scope>
</reference>